<accession>A0A1V2H7C3</accession>
<evidence type="ECO:0000259" key="1">
    <source>
        <dbReference type="Pfam" id="PF03417"/>
    </source>
</evidence>
<sequence length="387" mass="42374">MQPPRQGDVRALEPFPLIDLTGTAEQRGRLYGRQAAERIRRSIGHYTAQLTGSGQSQAQIRAWALDFVPRIEAFDADYVVEMRGIAEGADVAFEDIVLINARTEVLQLGKRRAAAEAIAKRDPDGCTGVVVLPEASTDGSLIHAQNWDWKSECAETGVVLRIRRDDGPDILTFVEAGGLARAGLNSAGVAVTANYLESDRDYRDMGVPLSLIRRKVLEKEFVAQAFHAVYTTRKSASNNIIVSQAGGIAIDFECAPDESFQVHAERGLIVHANHWQSPVALGKLQDTGINTTPDSLYRDMRVRELLQAGGRKLGVEDVKQALFDDYQAPWSVCRPPRLNSAGNLSATVAMLVMQPAKGILEIAPLPALNRHFTRYDLFDTATARAAE</sequence>
<evidence type="ECO:0000313" key="3">
    <source>
        <dbReference type="Proteomes" id="UP000188879"/>
    </source>
</evidence>
<dbReference type="InterPro" id="IPR005079">
    <property type="entry name" value="Peptidase_C45_hydrolase"/>
</dbReference>
<dbReference type="InterPro" id="IPR047801">
    <property type="entry name" value="Peptidase_C45"/>
</dbReference>
<reference evidence="2 3" key="1">
    <citation type="submission" date="2016-10" db="EMBL/GenBank/DDBJ databases">
        <title>Draft Genome sequence of Roseomonas sp. strain M3.</title>
        <authorList>
            <person name="Subhash Y."/>
            <person name="Lee S."/>
        </authorList>
    </citation>
    <scope>NUCLEOTIDE SEQUENCE [LARGE SCALE GENOMIC DNA]</scope>
    <source>
        <strain evidence="2 3">M3</strain>
    </source>
</reference>
<protein>
    <submittedName>
        <fullName evidence="2">Acyl-CoA--6-aminopenicillanic acid acyltransferase</fullName>
    </submittedName>
</protein>
<dbReference type="PANTHER" id="PTHR34180">
    <property type="entry name" value="PEPTIDASE C45"/>
    <property type="match status" value="1"/>
</dbReference>
<evidence type="ECO:0000313" key="2">
    <source>
        <dbReference type="EMBL" id="ONG57058.1"/>
    </source>
</evidence>
<dbReference type="Pfam" id="PF03417">
    <property type="entry name" value="AAT"/>
    <property type="match status" value="1"/>
</dbReference>
<dbReference type="Proteomes" id="UP000188879">
    <property type="component" value="Unassembled WGS sequence"/>
</dbReference>
<dbReference type="PANTHER" id="PTHR34180:SF1">
    <property type="entry name" value="BETA-ALANYL-DOPAMINE_CARCININE HYDROLASE"/>
    <property type="match status" value="1"/>
</dbReference>
<keyword evidence="3" id="KW-1185">Reference proteome</keyword>
<dbReference type="InterPro" id="IPR047794">
    <property type="entry name" value="C45_proenzyme-like"/>
</dbReference>
<gene>
    <name evidence="2" type="ORF">BKE38_04880</name>
</gene>
<dbReference type="AlphaFoldDB" id="A0A1V2H7C3"/>
<comment type="caution">
    <text evidence="2">The sequence shown here is derived from an EMBL/GenBank/DDBJ whole genome shotgun (WGS) entry which is preliminary data.</text>
</comment>
<keyword evidence="2" id="KW-0012">Acyltransferase</keyword>
<dbReference type="GO" id="GO:0016746">
    <property type="term" value="F:acyltransferase activity"/>
    <property type="evidence" value="ECO:0007669"/>
    <property type="project" value="UniProtKB-KW"/>
</dbReference>
<dbReference type="Gene3D" id="3.60.60.10">
    <property type="entry name" value="Penicillin V Acylase, Chain A"/>
    <property type="match status" value="1"/>
</dbReference>
<dbReference type="NCBIfam" id="NF040521">
    <property type="entry name" value="C45_proenzyme"/>
    <property type="match status" value="1"/>
</dbReference>
<feature type="domain" description="Peptidase C45 hydrolase" evidence="1">
    <location>
        <begin position="139"/>
        <end position="361"/>
    </location>
</feature>
<dbReference type="EMBL" id="MLCO01000031">
    <property type="protein sequence ID" value="ONG57058.1"/>
    <property type="molecule type" value="Genomic_DNA"/>
</dbReference>
<proteinExistence type="predicted"/>
<keyword evidence="2" id="KW-0808">Transferase</keyword>
<organism evidence="2 3">
    <name type="scientific">Teichococcus deserti</name>
    <dbReference type="NCBI Taxonomy" id="1817963"/>
    <lineage>
        <taxon>Bacteria</taxon>
        <taxon>Pseudomonadati</taxon>
        <taxon>Pseudomonadota</taxon>
        <taxon>Alphaproteobacteria</taxon>
        <taxon>Acetobacterales</taxon>
        <taxon>Roseomonadaceae</taxon>
        <taxon>Roseomonas</taxon>
    </lineage>
</organism>
<name>A0A1V2H7C3_9PROT</name>
<dbReference type="Gene3D" id="1.10.10.2120">
    <property type="match status" value="1"/>
</dbReference>